<sequence>MAHVKFFPMPGLVQAHLVANCVVMLIAIIVVGFRVLGRFLGIGVGLDDYIIMFGTAVGITLLALNGFWCTIGMGYNLKPTVPEYPDLLANMGTVLQVLFGFQILYLWALALVKLSVLFFYLRVFVEPRTKLAVKITIGIVLLWAVGHTLGMVFACSPIPFQWDPTIVGGSCGNLITLYAVLITTNIITDLMVMALPMHTVWHLKMRMAEKVGLTACLTLGLAVVATTCARLVNVFNNDMRGNLIGTMPTTIFLCVFEVNLGLICVSIPGLRPFYKRYKNHKSSSKISGYTADVESSFKDSKRSKNRSDPGKVGTSAYAVSKGPSWELETLDGPRMMDQAGMTFYKDNSAGEGDNSNDSGSEKRLTKGGSLQSSAIAIETRWAITRD</sequence>
<accession>A0A9P9WR00</accession>
<proteinExistence type="inferred from homology"/>
<feature type="region of interest" description="Disordered" evidence="6">
    <location>
        <begin position="342"/>
        <end position="371"/>
    </location>
</feature>
<feature type="transmembrane region" description="Helical" evidence="7">
    <location>
        <begin position="244"/>
        <end position="270"/>
    </location>
</feature>
<dbReference type="InterPro" id="IPR052337">
    <property type="entry name" value="SAT4-like"/>
</dbReference>
<feature type="region of interest" description="Disordered" evidence="6">
    <location>
        <begin position="297"/>
        <end position="317"/>
    </location>
</feature>
<comment type="subcellular location">
    <subcellularLocation>
        <location evidence="1">Membrane</location>
        <topology evidence="1">Multi-pass membrane protein</topology>
    </subcellularLocation>
</comment>
<evidence type="ECO:0000256" key="4">
    <source>
        <dbReference type="ARBA" id="ARBA00023136"/>
    </source>
</evidence>
<keyword evidence="10" id="KW-1185">Reference proteome</keyword>
<dbReference type="GO" id="GO:0016020">
    <property type="term" value="C:membrane"/>
    <property type="evidence" value="ECO:0007669"/>
    <property type="project" value="UniProtKB-SubCell"/>
</dbReference>
<feature type="transmembrane region" description="Helical" evidence="7">
    <location>
        <begin position="174"/>
        <end position="199"/>
    </location>
</feature>
<gene>
    <name evidence="9" type="ORF">JX265_004422</name>
</gene>
<evidence type="ECO:0000256" key="7">
    <source>
        <dbReference type="SAM" id="Phobius"/>
    </source>
</evidence>
<feature type="transmembrane region" description="Helical" evidence="7">
    <location>
        <begin position="95"/>
        <end position="119"/>
    </location>
</feature>
<evidence type="ECO:0000313" key="9">
    <source>
        <dbReference type="EMBL" id="KAI1875364.1"/>
    </source>
</evidence>
<dbReference type="InterPro" id="IPR049326">
    <property type="entry name" value="Rhodopsin_dom_fungi"/>
</dbReference>
<organism evidence="9 10">
    <name type="scientific">Neoarthrinium moseri</name>
    <dbReference type="NCBI Taxonomy" id="1658444"/>
    <lineage>
        <taxon>Eukaryota</taxon>
        <taxon>Fungi</taxon>
        <taxon>Dikarya</taxon>
        <taxon>Ascomycota</taxon>
        <taxon>Pezizomycotina</taxon>
        <taxon>Sordariomycetes</taxon>
        <taxon>Xylariomycetidae</taxon>
        <taxon>Amphisphaeriales</taxon>
        <taxon>Apiosporaceae</taxon>
        <taxon>Neoarthrinium</taxon>
    </lineage>
</organism>
<feature type="transmembrane region" description="Helical" evidence="7">
    <location>
        <begin position="17"/>
        <end position="37"/>
    </location>
</feature>
<name>A0A9P9WR00_9PEZI</name>
<comment type="caution">
    <text evidence="9">The sequence shown here is derived from an EMBL/GenBank/DDBJ whole genome shotgun (WGS) entry which is preliminary data.</text>
</comment>
<protein>
    <recommendedName>
        <fullName evidence="8">Rhodopsin domain-containing protein</fullName>
    </recommendedName>
</protein>
<keyword evidence="2 7" id="KW-0812">Transmembrane</keyword>
<evidence type="ECO:0000256" key="1">
    <source>
        <dbReference type="ARBA" id="ARBA00004141"/>
    </source>
</evidence>
<reference evidence="9" key="1">
    <citation type="submission" date="2021-03" db="EMBL/GenBank/DDBJ databases">
        <title>Revisited historic fungal species revealed as producer of novel bioactive compounds through whole genome sequencing and comparative genomics.</title>
        <authorList>
            <person name="Vignolle G.A."/>
            <person name="Hochenegger N."/>
            <person name="Mach R.L."/>
            <person name="Mach-Aigner A.R."/>
            <person name="Javad Rahimi M."/>
            <person name="Salim K.A."/>
            <person name="Chan C.M."/>
            <person name="Lim L.B.L."/>
            <person name="Cai F."/>
            <person name="Druzhinina I.S."/>
            <person name="U'Ren J.M."/>
            <person name="Derntl C."/>
        </authorList>
    </citation>
    <scope>NUCLEOTIDE SEQUENCE</scope>
    <source>
        <strain evidence="9">TUCIM 5799</strain>
    </source>
</reference>
<dbReference type="EMBL" id="JAFIMR010000008">
    <property type="protein sequence ID" value="KAI1875364.1"/>
    <property type="molecule type" value="Genomic_DNA"/>
</dbReference>
<dbReference type="AlphaFoldDB" id="A0A9P9WR00"/>
<dbReference type="Pfam" id="PF20684">
    <property type="entry name" value="Fung_rhodopsin"/>
    <property type="match status" value="1"/>
</dbReference>
<keyword evidence="3 7" id="KW-1133">Transmembrane helix</keyword>
<dbReference type="PANTHER" id="PTHR33048">
    <property type="entry name" value="PTH11-LIKE INTEGRAL MEMBRANE PROTEIN (AFU_ORTHOLOGUE AFUA_5G11245)"/>
    <property type="match status" value="1"/>
</dbReference>
<evidence type="ECO:0000256" key="2">
    <source>
        <dbReference type="ARBA" id="ARBA00022692"/>
    </source>
</evidence>
<evidence type="ECO:0000256" key="6">
    <source>
        <dbReference type="SAM" id="MobiDB-lite"/>
    </source>
</evidence>
<keyword evidence="4 7" id="KW-0472">Membrane</keyword>
<feature type="transmembrane region" description="Helical" evidence="7">
    <location>
        <begin position="49"/>
        <end position="75"/>
    </location>
</feature>
<feature type="compositionally biased region" description="Basic and acidic residues" evidence="6">
    <location>
        <begin position="297"/>
        <end position="309"/>
    </location>
</feature>
<evidence type="ECO:0000256" key="5">
    <source>
        <dbReference type="ARBA" id="ARBA00038359"/>
    </source>
</evidence>
<dbReference type="Proteomes" id="UP000829685">
    <property type="component" value="Unassembled WGS sequence"/>
</dbReference>
<feature type="transmembrane region" description="Helical" evidence="7">
    <location>
        <begin position="211"/>
        <end position="232"/>
    </location>
</feature>
<feature type="domain" description="Rhodopsin" evidence="8">
    <location>
        <begin position="35"/>
        <end position="276"/>
    </location>
</feature>
<feature type="transmembrane region" description="Helical" evidence="7">
    <location>
        <begin position="131"/>
        <end position="154"/>
    </location>
</feature>
<comment type="similarity">
    <text evidence="5">Belongs to the SAT4 family.</text>
</comment>
<evidence type="ECO:0000256" key="3">
    <source>
        <dbReference type="ARBA" id="ARBA00022989"/>
    </source>
</evidence>
<evidence type="ECO:0000259" key="8">
    <source>
        <dbReference type="Pfam" id="PF20684"/>
    </source>
</evidence>
<evidence type="ECO:0000313" key="10">
    <source>
        <dbReference type="Proteomes" id="UP000829685"/>
    </source>
</evidence>
<dbReference type="PANTHER" id="PTHR33048:SF161">
    <property type="entry name" value="INTEGRAL MEMBRANE PROTEIN"/>
    <property type="match status" value="1"/>
</dbReference>